<dbReference type="STRING" id="742727.HMPREF9447_03912"/>
<dbReference type="OrthoDB" id="2791683at2"/>
<dbReference type="AlphaFoldDB" id="K9DX56"/>
<proteinExistence type="predicted"/>
<dbReference type="PATRIC" id="fig|742727.4.peg.3987"/>
<dbReference type="RefSeq" id="WP_009131436.1">
    <property type="nucleotide sequence ID" value="NZ_JH992943.1"/>
</dbReference>
<name>K9DX56_9BACE</name>
<evidence type="ECO:0000313" key="2">
    <source>
        <dbReference type="Proteomes" id="UP000009872"/>
    </source>
</evidence>
<comment type="caution">
    <text evidence="1">The sequence shown here is derived from an EMBL/GenBank/DDBJ whole genome shotgun (WGS) entry which is preliminary data.</text>
</comment>
<dbReference type="HOGENOM" id="CLU_614897_0_0_10"/>
<sequence>MTKTIEITKIVAVDDIIKYEIHDHTGLHLLKNEKVEAWVKYYNAESFGFSPEGLPESILAIPVTLYLIPVTWFYGVKLVVPSIDKTLYDDLSTIYAAYSKIYGPFKEEWRGKVTAKTVVENKMPESRFDNIVFFSGGVDALHAGIDNLGKRSVLVSVPSIESVEKTKKENSGWDFLNAKSQLIREFSAISESDWLLITNNFLVNIFDDARIQYDLKNSFNLNSEAFLFDGWFGIKYLNNILSAAPFAYAMGISNLILGSAFEQLEDNLASNLDGANPELSDSIRFAGVFFGEQDGLYTRRSRKVKNILEWCIARGKKTRLWTCFADSTEQCCVCTKCVRTQLNILCAGENPVDWGFANFNEKNFSRLVRSYCYHDRNLCWLWDIVDSIDDSTIYPCCDKLLHWLKKVGYKRYSKRARFVSNVPRILKLHRYPHYVKVVLLKVTGKGHM</sequence>
<keyword evidence="2" id="KW-1185">Reference proteome</keyword>
<dbReference type="Proteomes" id="UP000009872">
    <property type="component" value="Unassembled WGS sequence"/>
</dbReference>
<dbReference type="EMBL" id="ADLF01000016">
    <property type="protein sequence ID" value="EKU89038.1"/>
    <property type="molecule type" value="Genomic_DNA"/>
</dbReference>
<organism evidence="1 2">
    <name type="scientific">Bacteroides oleiciplenus YIT 12058</name>
    <dbReference type="NCBI Taxonomy" id="742727"/>
    <lineage>
        <taxon>Bacteria</taxon>
        <taxon>Pseudomonadati</taxon>
        <taxon>Bacteroidota</taxon>
        <taxon>Bacteroidia</taxon>
        <taxon>Bacteroidales</taxon>
        <taxon>Bacteroidaceae</taxon>
        <taxon>Bacteroides</taxon>
    </lineage>
</organism>
<dbReference type="eggNOG" id="ENOG5030WUR">
    <property type="taxonomic scope" value="Bacteria"/>
</dbReference>
<gene>
    <name evidence="1" type="ORF">HMPREF9447_03912</name>
</gene>
<evidence type="ECO:0000313" key="1">
    <source>
        <dbReference type="EMBL" id="EKU89038.1"/>
    </source>
</evidence>
<reference evidence="1 2" key="1">
    <citation type="submission" date="2012-09" db="EMBL/GenBank/DDBJ databases">
        <title>The Genome Sequence of Bacteroides oleiciplenus YIT 12058.</title>
        <authorList>
            <consortium name="The Broad Institute Genome Sequencing Platform"/>
            <person name="Earl A."/>
            <person name="Ward D."/>
            <person name="Feldgarden M."/>
            <person name="Gevers D."/>
            <person name="Morotomi M."/>
            <person name="Walker B."/>
            <person name="Young S.K."/>
            <person name="Zeng Q."/>
            <person name="Gargeya S."/>
            <person name="Fitzgerald M."/>
            <person name="Haas B."/>
            <person name="Abouelleil A."/>
            <person name="Alvarado L."/>
            <person name="Arachchi H.M."/>
            <person name="Berlin A.M."/>
            <person name="Chapman S.B."/>
            <person name="Goldberg J."/>
            <person name="Griggs A."/>
            <person name="Gujja S."/>
            <person name="Hansen M."/>
            <person name="Howarth C."/>
            <person name="Imamovic A."/>
            <person name="Larimer J."/>
            <person name="McCowen C."/>
            <person name="Montmayeur A."/>
            <person name="Murphy C."/>
            <person name="Neiman D."/>
            <person name="Pearson M."/>
            <person name="Priest M."/>
            <person name="Roberts A."/>
            <person name="Saif S."/>
            <person name="Shea T."/>
            <person name="Sisk P."/>
            <person name="Sykes S."/>
            <person name="Wortman J."/>
            <person name="Nusbaum C."/>
            <person name="Birren B."/>
        </authorList>
    </citation>
    <scope>NUCLEOTIDE SEQUENCE [LARGE SCALE GENOMIC DNA]</scope>
    <source>
        <strain evidence="1 2">YIT 12058</strain>
    </source>
</reference>
<protein>
    <submittedName>
        <fullName evidence="1">Uncharacterized protein</fullName>
    </submittedName>
</protein>
<accession>K9DX56</accession>